<keyword evidence="2" id="KW-0238">DNA-binding</keyword>
<dbReference type="InterPro" id="IPR016032">
    <property type="entry name" value="Sig_transdc_resp-reg_C-effctor"/>
</dbReference>
<keyword evidence="7" id="KW-1185">Reference proteome</keyword>
<dbReference type="PANTHER" id="PTHR45566:SF2">
    <property type="entry name" value="NARL SUBFAMILY"/>
    <property type="match status" value="1"/>
</dbReference>
<dbReference type="GO" id="GO:0000160">
    <property type="term" value="P:phosphorelay signal transduction system"/>
    <property type="evidence" value="ECO:0007669"/>
    <property type="project" value="InterPro"/>
</dbReference>
<dbReference type="GO" id="GO:0006355">
    <property type="term" value="P:regulation of DNA-templated transcription"/>
    <property type="evidence" value="ECO:0007669"/>
    <property type="project" value="InterPro"/>
</dbReference>
<dbReference type="PROSITE" id="PS50110">
    <property type="entry name" value="RESPONSE_REGULATORY"/>
    <property type="match status" value="1"/>
</dbReference>
<feature type="domain" description="Response regulatory" evidence="5">
    <location>
        <begin position="10"/>
        <end position="126"/>
    </location>
</feature>
<keyword evidence="1 3" id="KW-0597">Phosphoprotein</keyword>
<name>A0AAP2DBB8_9BACT</name>
<dbReference type="InterPro" id="IPR001789">
    <property type="entry name" value="Sig_transdc_resp-reg_receiver"/>
</dbReference>
<dbReference type="SMART" id="SM00421">
    <property type="entry name" value="HTH_LUXR"/>
    <property type="match status" value="1"/>
</dbReference>
<dbReference type="PANTHER" id="PTHR45566">
    <property type="entry name" value="HTH-TYPE TRANSCRIPTIONAL REGULATOR YHJB-RELATED"/>
    <property type="match status" value="1"/>
</dbReference>
<feature type="domain" description="HTH luxR-type" evidence="4">
    <location>
        <begin position="145"/>
        <end position="209"/>
    </location>
</feature>
<dbReference type="SMART" id="SM00448">
    <property type="entry name" value="REC"/>
    <property type="match status" value="1"/>
</dbReference>
<accession>A0AAP2DBB8</accession>
<dbReference type="InterPro" id="IPR011006">
    <property type="entry name" value="CheY-like_superfamily"/>
</dbReference>
<dbReference type="SUPFAM" id="SSF52172">
    <property type="entry name" value="CheY-like"/>
    <property type="match status" value="1"/>
</dbReference>
<reference evidence="6 7" key="1">
    <citation type="submission" date="2021-05" db="EMBL/GenBank/DDBJ databases">
        <title>A Polyphasic approach of four new species of the genus Ohtaekwangia: Ohtaekwangia histidinii sp. nov., Ohtaekwangia cretensis sp. nov., Ohtaekwangia indiensis sp. nov., Ohtaekwangia reichenbachii sp. nov. from diverse environment.</title>
        <authorList>
            <person name="Octaviana S."/>
        </authorList>
    </citation>
    <scope>NUCLEOTIDE SEQUENCE [LARGE SCALE GENOMIC DNA]</scope>
    <source>
        <strain evidence="6 7">PWU37</strain>
    </source>
</reference>
<evidence type="ECO:0000313" key="6">
    <source>
        <dbReference type="EMBL" id="MBT1688569.1"/>
    </source>
</evidence>
<evidence type="ECO:0000256" key="3">
    <source>
        <dbReference type="PROSITE-ProRule" id="PRU00169"/>
    </source>
</evidence>
<dbReference type="InterPro" id="IPR058245">
    <property type="entry name" value="NreC/VraR/RcsB-like_REC"/>
</dbReference>
<dbReference type="Gene3D" id="3.40.50.2300">
    <property type="match status" value="1"/>
</dbReference>
<dbReference type="InterPro" id="IPR000792">
    <property type="entry name" value="Tscrpt_reg_LuxR_C"/>
</dbReference>
<protein>
    <submittedName>
        <fullName evidence="6">Response regulator transcription factor</fullName>
    </submittedName>
</protein>
<organism evidence="6 7">
    <name type="scientific">Dawidia soli</name>
    <dbReference type="NCBI Taxonomy" id="2782352"/>
    <lineage>
        <taxon>Bacteria</taxon>
        <taxon>Pseudomonadati</taxon>
        <taxon>Bacteroidota</taxon>
        <taxon>Cytophagia</taxon>
        <taxon>Cytophagales</taxon>
        <taxon>Chryseotaleaceae</taxon>
        <taxon>Dawidia</taxon>
    </lineage>
</organism>
<sequence length="209" mass="23744">MEKKHTEVVTVVIIDDHRLFNDGLKAMLAPEQTIDVLAQVYDSREAKDQVRKLAPDVVLMDFNMPHLDGIELTRLLLGVNPDLKILILSMYNEERHIDSFKSIGARGYVFKTASSEEVVQAIRDVYAGGAHFPAPHAESNHADDNFLKKLKLSNRELEVIQLIKAGMKTKEIAEKLNISFYTVETHRKNIKLKVGLKGEAEFIKFIFEI</sequence>
<evidence type="ECO:0000256" key="2">
    <source>
        <dbReference type="ARBA" id="ARBA00023125"/>
    </source>
</evidence>
<dbReference type="PROSITE" id="PS50043">
    <property type="entry name" value="HTH_LUXR_2"/>
    <property type="match status" value="1"/>
</dbReference>
<dbReference type="PRINTS" id="PR00038">
    <property type="entry name" value="HTHLUXR"/>
</dbReference>
<evidence type="ECO:0000313" key="7">
    <source>
        <dbReference type="Proteomes" id="UP001319180"/>
    </source>
</evidence>
<dbReference type="CDD" id="cd17535">
    <property type="entry name" value="REC_NarL-like"/>
    <property type="match status" value="1"/>
</dbReference>
<dbReference type="Pfam" id="PF00196">
    <property type="entry name" value="GerE"/>
    <property type="match status" value="1"/>
</dbReference>
<evidence type="ECO:0000256" key="1">
    <source>
        <dbReference type="ARBA" id="ARBA00022553"/>
    </source>
</evidence>
<proteinExistence type="predicted"/>
<evidence type="ECO:0000259" key="5">
    <source>
        <dbReference type="PROSITE" id="PS50110"/>
    </source>
</evidence>
<dbReference type="CDD" id="cd06170">
    <property type="entry name" value="LuxR_C_like"/>
    <property type="match status" value="1"/>
</dbReference>
<feature type="modified residue" description="4-aspartylphosphate" evidence="3">
    <location>
        <position position="61"/>
    </location>
</feature>
<comment type="caution">
    <text evidence="6">The sequence shown here is derived from an EMBL/GenBank/DDBJ whole genome shotgun (WGS) entry which is preliminary data.</text>
</comment>
<dbReference type="PROSITE" id="PS00622">
    <property type="entry name" value="HTH_LUXR_1"/>
    <property type="match status" value="1"/>
</dbReference>
<dbReference type="RefSeq" id="WP_254091794.1">
    <property type="nucleotide sequence ID" value="NZ_JAHESC010000028.1"/>
</dbReference>
<dbReference type="GO" id="GO:0003677">
    <property type="term" value="F:DNA binding"/>
    <property type="evidence" value="ECO:0007669"/>
    <property type="project" value="UniProtKB-KW"/>
</dbReference>
<dbReference type="Pfam" id="PF00072">
    <property type="entry name" value="Response_reg"/>
    <property type="match status" value="1"/>
</dbReference>
<evidence type="ECO:0000259" key="4">
    <source>
        <dbReference type="PROSITE" id="PS50043"/>
    </source>
</evidence>
<dbReference type="InterPro" id="IPR051015">
    <property type="entry name" value="EvgA-like"/>
</dbReference>
<dbReference type="Proteomes" id="UP001319180">
    <property type="component" value="Unassembled WGS sequence"/>
</dbReference>
<dbReference type="SUPFAM" id="SSF46894">
    <property type="entry name" value="C-terminal effector domain of the bipartite response regulators"/>
    <property type="match status" value="1"/>
</dbReference>
<gene>
    <name evidence="6" type="ORF">KK078_18505</name>
</gene>
<dbReference type="EMBL" id="JAHESC010000028">
    <property type="protein sequence ID" value="MBT1688569.1"/>
    <property type="molecule type" value="Genomic_DNA"/>
</dbReference>
<dbReference type="AlphaFoldDB" id="A0AAP2DBB8"/>